<dbReference type="GO" id="GO:0006364">
    <property type="term" value="P:rRNA processing"/>
    <property type="evidence" value="ECO:0007669"/>
    <property type="project" value="UniProtKB-UniRule"/>
</dbReference>
<dbReference type="InterPro" id="IPR002036">
    <property type="entry name" value="YbeY"/>
</dbReference>
<dbReference type="Pfam" id="PF02130">
    <property type="entry name" value="YbeY"/>
    <property type="match status" value="1"/>
</dbReference>
<evidence type="ECO:0000256" key="5">
    <source>
        <dbReference type="ARBA" id="ARBA00022801"/>
    </source>
</evidence>
<dbReference type="Proteomes" id="UP000178413">
    <property type="component" value="Unassembled WGS sequence"/>
</dbReference>
<evidence type="ECO:0000256" key="6">
    <source>
        <dbReference type="ARBA" id="ARBA00022833"/>
    </source>
</evidence>
<dbReference type="SUPFAM" id="SSF55486">
    <property type="entry name" value="Metalloproteases ('zincins'), catalytic domain"/>
    <property type="match status" value="1"/>
</dbReference>
<evidence type="ECO:0000256" key="4">
    <source>
        <dbReference type="ARBA" id="ARBA00022759"/>
    </source>
</evidence>
<dbReference type="EMBL" id="MHRM01000012">
    <property type="protein sequence ID" value="OHA24126.1"/>
    <property type="molecule type" value="Genomic_DNA"/>
</dbReference>
<keyword evidence="5 7" id="KW-0378">Hydrolase</keyword>
<name>A0A1G2MJU0_9BACT</name>
<comment type="function">
    <text evidence="7">Single strand-specific metallo-endoribonuclease involved in late-stage 70S ribosome quality control and in maturation of the 3' terminus of the 16S rRNA.</text>
</comment>
<evidence type="ECO:0000313" key="9">
    <source>
        <dbReference type="Proteomes" id="UP000178413"/>
    </source>
</evidence>
<evidence type="ECO:0000313" key="8">
    <source>
        <dbReference type="EMBL" id="OHA24126.1"/>
    </source>
</evidence>
<dbReference type="GO" id="GO:0004521">
    <property type="term" value="F:RNA endonuclease activity"/>
    <property type="evidence" value="ECO:0007669"/>
    <property type="project" value="UniProtKB-UniRule"/>
</dbReference>
<comment type="subcellular location">
    <subcellularLocation>
        <location evidence="7">Cytoplasm</location>
    </subcellularLocation>
</comment>
<dbReference type="NCBIfam" id="TIGR00043">
    <property type="entry name" value="rRNA maturation RNase YbeY"/>
    <property type="match status" value="1"/>
</dbReference>
<dbReference type="Gene3D" id="3.40.390.30">
    <property type="entry name" value="Metalloproteases ('zincins'), catalytic domain"/>
    <property type="match status" value="1"/>
</dbReference>
<sequence>MLTVANQTRSVIPKIKFQEIKKLTLGDDYNLNLVFIPSSRISKLNKIYRGKDHPTDILSFPISNNQGEIYLCLSEARKEARKFARSYDNFIAFLFIHGCTHLKGYDHGSTMENIEVNLRKKFSI</sequence>
<keyword evidence="7" id="KW-0963">Cytoplasm</keyword>
<organism evidence="8 9">
    <name type="scientific">Candidatus Taylorbacteria bacterium RIFCSPHIGHO2_02_FULL_44_12</name>
    <dbReference type="NCBI Taxonomy" id="1802308"/>
    <lineage>
        <taxon>Bacteria</taxon>
        <taxon>Candidatus Tayloriibacteriota</taxon>
    </lineage>
</organism>
<feature type="binding site" evidence="7">
    <location>
        <position position="101"/>
    </location>
    <ligand>
        <name>Zn(2+)</name>
        <dbReference type="ChEBI" id="CHEBI:29105"/>
        <note>catalytic</note>
    </ligand>
</feature>
<proteinExistence type="inferred from homology"/>
<feature type="binding site" evidence="7">
    <location>
        <position position="107"/>
    </location>
    <ligand>
        <name>Zn(2+)</name>
        <dbReference type="ChEBI" id="CHEBI:29105"/>
        <note>catalytic</note>
    </ligand>
</feature>
<dbReference type="InterPro" id="IPR023091">
    <property type="entry name" value="MetalPrtase_cat_dom_sf_prd"/>
</dbReference>
<dbReference type="EC" id="3.1.-.-" evidence="7"/>
<comment type="caution">
    <text evidence="8">The sequence shown here is derived from an EMBL/GenBank/DDBJ whole genome shotgun (WGS) entry which is preliminary data.</text>
</comment>
<dbReference type="GO" id="GO:0005737">
    <property type="term" value="C:cytoplasm"/>
    <property type="evidence" value="ECO:0007669"/>
    <property type="project" value="UniProtKB-SubCell"/>
</dbReference>
<dbReference type="PANTHER" id="PTHR46986:SF1">
    <property type="entry name" value="ENDORIBONUCLEASE YBEY, CHLOROPLASTIC"/>
    <property type="match status" value="1"/>
</dbReference>
<keyword evidence="4 7" id="KW-0255">Endonuclease</keyword>
<dbReference type="STRING" id="1802308.A3D50_01135"/>
<accession>A0A1G2MJU0</accession>
<keyword evidence="2 7" id="KW-0540">Nuclease</keyword>
<evidence type="ECO:0000256" key="1">
    <source>
        <dbReference type="ARBA" id="ARBA00010875"/>
    </source>
</evidence>
<keyword evidence="6 7" id="KW-0862">Zinc</keyword>
<comment type="cofactor">
    <cofactor evidence="7">
        <name>Zn(2+)</name>
        <dbReference type="ChEBI" id="CHEBI:29105"/>
    </cofactor>
    <text evidence="7">Binds 1 zinc ion.</text>
</comment>
<keyword evidence="7" id="KW-0690">Ribosome biogenesis</keyword>
<comment type="similarity">
    <text evidence="1 7">Belongs to the endoribonuclease YbeY family.</text>
</comment>
<dbReference type="HAMAP" id="MF_00009">
    <property type="entry name" value="Endoribonucl_YbeY"/>
    <property type="match status" value="1"/>
</dbReference>
<keyword evidence="7" id="KW-0698">rRNA processing</keyword>
<reference evidence="8 9" key="1">
    <citation type="journal article" date="2016" name="Nat. Commun.">
        <title>Thousands of microbial genomes shed light on interconnected biogeochemical processes in an aquifer system.</title>
        <authorList>
            <person name="Anantharaman K."/>
            <person name="Brown C.T."/>
            <person name="Hug L.A."/>
            <person name="Sharon I."/>
            <person name="Castelle C.J."/>
            <person name="Probst A.J."/>
            <person name="Thomas B.C."/>
            <person name="Singh A."/>
            <person name="Wilkins M.J."/>
            <person name="Karaoz U."/>
            <person name="Brodie E.L."/>
            <person name="Williams K.H."/>
            <person name="Hubbard S.S."/>
            <person name="Banfield J.F."/>
        </authorList>
    </citation>
    <scope>NUCLEOTIDE SEQUENCE [LARGE SCALE GENOMIC DNA]</scope>
</reference>
<protein>
    <recommendedName>
        <fullName evidence="7">Endoribonuclease YbeY</fullName>
        <ecNumber evidence="7">3.1.-.-</ecNumber>
    </recommendedName>
</protein>
<evidence type="ECO:0000256" key="7">
    <source>
        <dbReference type="HAMAP-Rule" id="MF_00009"/>
    </source>
</evidence>
<feature type="binding site" evidence="7">
    <location>
        <position position="97"/>
    </location>
    <ligand>
        <name>Zn(2+)</name>
        <dbReference type="ChEBI" id="CHEBI:29105"/>
        <note>catalytic</note>
    </ligand>
</feature>
<dbReference type="AlphaFoldDB" id="A0A1G2MJU0"/>
<evidence type="ECO:0000256" key="3">
    <source>
        <dbReference type="ARBA" id="ARBA00022723"/>
    </source>
</evidence>
<keyword evidence="3 7" id="KW-0479">Metal-binding</keyword>
<gene>
    <name evidence="7" type="primary">ybeY</name>
    <name evidence="8" type="ORF">A3D50_01135</name>
</gene>
<dbReference type="PANTHER" id="PTHR46986">
    <property type="entry name" value="ENDORIBONUCLEASE YBEY, CHLOROPLASTIC"/>
    <property type="match status" value="1"/>
</dbReference>
<dbReference type="GO" id="GO:0008270">
    <property type="term" value="F:zinc ion binding"/>
    <property type="evidence" value="ECO:0007669"/>
    <property type="project" value="UniProtKB-UniRule"/>
</dbReference>
<evidence type="ECO:0000256" key="2">
    <source>
        <dbReference type="ARBA" id="ARBA00022722"/>
    </source>
</evidence>
<dbReference type="GO" id="GO:0004222">
    <property type="term" value="F:metalloendopeptidase activity"/>
    <property type="evidence" value="ECO:0007669"/>
    <property type="project" value="InterPro"/>
</dbReference>